<reference evidence="2" key="1">
    <citation type="submission" date="2019-04" db="EMBL/GenBank/DDBJ databases">
        <authorList>
            <person name="Melise S."/>
            <person name="Noan J."/>
            <person name="Okalmin O."/>
        </authorList>
    </citation>
    <scope>NUCLEOTIDE SEQUENCE</scope>
    <source>
        <strain evidence="2">FN9</strain>
    </source>
</reference>
<organism evidence="2">
    <name type="scientific">Gibberella zeae</name>
    <name type="common">Wheat head blight fungus</name>
    <name type="synonym">Fusarium graminearum</name>
    <dbReference type="NCBI Taxonomy" id="5518"/>
    <lineage>
        <taxon>Eukaryota</taxon>
        <taxon>Fungi</taxon>
        <taxon>Dikarya</taxon>
        <taxon>Ascomycota</taxon>
        <taxon>Pezizomycotina</taxon>
        <taxon>Sordariomycetes</taxon>
        <taxon>Hypocreomycetidae</taxon>
        <taxon>Hypocreales</taxon>
        <taxon>Nectriaceae</taxon>
        <taxon>Fusarium</taxon>
    </lineage>
</organism>
<sequence>MSSTSHLPPTSLPPPPPPGAYSENSRHMNYNSAPSMPPTPGCYRAHSYPPPIPVPHQASNEQHGGYAYSSSVPAKKKKKRAFQVLSPLGSN</sequence>
<name>A0A4E9EL57_GIBZA</name>
<proteinExistence type="predicted"/>
<gene>
    <name evidence="2" type="ORF">FUG_LOCUS562193</name>
</gene>
<dbReference type="EMBL" id="CAAKMV010000195">
    <property type="protein sequence ID" value="VIO64068.1"/>
    <property type="molecule type" value="Genomic_DNA"/>
</dbReference>
<feature type="compositionally biased region" description="Polar residues" evidence="1">
    <location>
        <begin position="57"/>
        <end position="72"/>
    </location>
</feature>
<protein>
    <submittedName>
        <fullName evidence="2">Uncharacterized protein</fullName>
    </submittedName>
</protein>
<evidence type="ECO:0000313" key="2">
    <source>
        <dbReference type="EMBL" id="VIO64068.1"/>
    </source>
</evidence>
<accession>A0A4E9EL57</accession>
<feature type="region of interest" description="Disordered" evidence="1">
    <location>
        <begin position="1"/>
        <end position="91"/>
    </location>
</feature>
<evidence type="ECO:0000256" key="1">
    <source>
        <dbReference type="SAM" id="MobiDB-lite"/>
    </source>
</evidence>
<feature type="compositionally biased region" description="Pro residues" evidence="1">
    <location>
        <begin position="10"/>
        <end position="19"/>
    </location>
</feature>
<dbReference type="AlphaFoldDB" id="A0A4E9EL57"/>